<evidence type="ECO:0000313" key="1">
    <source>
        <dbReference type="EMBL" id="KAE9522421.1"/>
    </source>
</evidence>
<gene>
    <name evidence="1" type="ORF">AGLY_017180</name>
</gene>
<name>A0A6G0SXK4_APHGL</name>
<dbReference type="AlphaFoldDB" id="A0A6G0SXK4"/>
<sequence>MLSIVSNNTRDRKINNVLESLEYYRSNLEITFKLVGDYYPFMVKDHVLNILTDPLRNYTLVELCIQNLGTQKWCSSACYHEERSDGFRTYNPIYQVSPLIRHITIFLNSCLKCSAKFNIISCFTLITENVLQVLLTSSLYIMKRNTITKRRRMESAAEGELVEIGRFKNCSRTYVSEMVNF</sequence>
<evidence type="ECO:0000313" key="2">
    <source>
        <dbReference type="Proteomes" id="UP000475862"/>
    </source>
</evidence>
<dbReference type="Proteomes" id="UP000475862">
    <property type="component" value="Unassembled WGS sequence"/>
</dbReference>
<keyword evidence="2" id="KW-1185">Reference proteome</keyword>
<comment type="caution">
    <text evidence="1">The sequence shown here is derived from an EMBL/GenBank/DDBJ whole genome shotgun (WGS) entry which is preliminary data.</text>
</comment>
<proteinExistence type="predicted"/>
<organism evidence="1 2">
    <name type="scientific">Aphis glycines</name>
    <name type="common">Soybean aphid</name>
    <dbReference type="NCBI Taxonomy" id="307491"/>
    <lineage>
        <taxon>Eukaryota</taxon>
        <taxon>Metazoa</taxon>
        <taxon>Ecdysozoa</taxon>
        <taxon>Arthropoda</taxon>
        <taxon>Hexapoda</taxon>
        <taxon>Insecta</taxon>
        <taxon>Pterygota</taxon>
        <taxon>Neoptera</taxon>
        <taxon>Paraneoptera</taxon>
        <taxon>Hemiptera</taxon>
        <taxon>Sternorrhyncha</taxon>
        <taxon>Aphidomorpha</taxon>
        <taxon>Aphidoidea</taxon>
        <taxon>Aphididae</taxon>
        <taxon>Aphidini</taxon>
        <taxon>Aphis</taxon>
        <taxon>Aphis</taxon>
    </lineage>
</organism>
<dbReference type="EMBL" id="VYZN01001214">
    <property type="protein sequence ID" value="KAE9522421.1"/>
    <property type="molecule type" value="Genomic_DNA"/>
</dbReference>
<reference evidence="1 2" key="1">
    <citation type="submission" date="2019-08" db="EMBL/GenBank/DDBJ databases">
        <title>The genome of the soybean aphid Biotype 1, its phylome, world population structure and adaptation to the North American continent.</title>
        <authorList>
            <person name="Giordano R."/>
            <person name="Donthu R.K."/>
            <person name="Hernandez A.G."/>
            <person name="Wright C.L."/>
            <person name="Zimin A.V."/>
        </authorList>
    </citation>
    <scope>NUCLEOTIDE SEQUENCE [LARGE SCALE GENOMIC DNA]</scope>
    <source>
        <tissue evidence="1">Whole aphids</tissue>
    </source>
</reference>
<protein>
    <submittedName>
        <fullName evidence="1">Uncharacterized protein</fullName>
    </submittedName>
</protein>
<accession>A0A6G0SXK4</accession>